<keyword evidence="2" id="KW-0902">Two-component regulatory system</keyword>
<comment type="caution">
    <text evidence="5">The sequence shown here is derived from an EMBL/GenBank/DDBJ whole genome shotgun (WGS) entry which is preliminary data.</text>
</comment>
<feature type="domain" description="Response regulatory" evidence="4">
    <location>
        <begin position="15"/>
        <end position="135"/>
    </location>
</feature>
<dbReference type="Gene3D" id="3.40.50.2300">
    <property type="match status" value="1"/>
</dbReference>
<dbReference type="InterPro" id="IPR050595">
    <property type="entry name" value="Bact_response_regulator"/>
</dbReference>
<dbReference type="InterPro" id="IPR011006">
    <property type="entry name" value="CheY-like_superfamily"/>
</dbReference>
<name>A0A0G0XGL8_9BACT</name>
<evidence type="ECO:0000256" key="3">
    <source>
        <dbReference type="PROSITE-ProRule" id="PRU00169"/>
    </source>
</evidence>
<dbReference type="PROSITE" id="PS50110">
    <property type="entry name" value="RESPONSE_REGULATORY"/>
    <property type="match status" value="1"/>
</dbReference>
<dbReference type="EMBL" id="LCCC01000013">
    <property type="protein sequence ID" value="KKS24040.1"/>
    <property type="molecule type" value="Genomic_DNA"/>
</dbReference>
<accession>A0A0G0XGL8</accession>
<proteinExistence type="predicted"/>
<protein>
    <submittedName>
        <fullName evidence="5">Response regulator receiver protein</fullName>
    </submittedName>
</protein>
<dbReference type="InterPro" id="IPR001789">
    <property type="entry name" value="Sig_transdc_resp-reg_receiver"/>
</dbReference>
<evidence type="ECO:0000313" key="5">
    <source>
        <dbReference type="EMBL" id="KKS24040.1"/>
    </source>
</evidence>
<dbReference type="AlphaFoldDB" id="A0A0G0XGL8"/>
<dbReference type="PANTHER" id="PTHR44591:SF14">
    <property type="entry name" value="PROTEIN PILG"/>
    <property type="match status" value="1"/>
</dbReference>
<dbReference type="SUPFAM" id="SSF52172">
    <property type="entry name" value="CheY-like"/>
    <property type="match status" value="1"/>
</dbReference>
<sequence>MWYNIYVVTEDKKIKILIVEDEAVISKTYAEELRSQGFLVLTAANGKDGLELAFREKPDLILLDILMPVMDGLTMMDKLREKDLYGKNVPIILLSNLSASEEKIMAAITKNEPAYYLVKSDWDLSHVVEKVKERLSRV</sequence>
<evidence type="ECO:0000313" key="6">
    <source>
        <dbReference type="Proteomes" id="UP000033949"/>
    </source>
</evidence>
<gene>
    <name evidence="5" type="ORF">UU82_C0013G0008</name>
</gene>
<dbReference type="PANTHER" id="PTHR44591">
    <property type="entry name" value="STRESS RESPONSE REGULATOR PROTEIN 1"/>
    <property type="match status" value="1"/>
</dbReference>
<keyword evidence="1 3" id="KW-0597">Phosphoprotein</keyword>
<organism evidence="5 6">
    <name type="scientific">Candidatus Nomurabacteria bacterium GW2011_GWC2_41_8</name>
    <dbReference type="NCBI Taxonomy" id="1618755"/>
    <lineage>
        <taxon>Bacteria</taxon>
        <taxon>Candidatus Nomuraibacteriota</taxon>
    </lineage>
</organism>
<reference evidence="5 6" key="1">
    <citation type="journal article" date="2015" name="Nature">
        <title>rRNA introns, odd ribosomes, and small enigmatic genomes across a large radiation of phyla.</title>
        <authorList>
            <person name="Brown C.T."/>
            <person name="Hug L.A."/>
            <person name="Thomas B.C."/>
            <person name="Sharon I."/>
            <person name="Castelle C.J."/>
            <person name="Singh A."/>
            <person name="Wilkins M.J."/>
            <person name="Williams K.H."/>
            <person name="Banfield J.F."/>
        </authorList>
    </citation>
    <scope>NUCLEOTIDE SEQUENCE [LARGE SCALE GENOMIC DNA]</scope>
</reference>
<dbReference type="GO" id="GO:0000160">
    <property type="term" value="P:phosphorelay signal transduction system"/>
    <property type="evidence" value="ECO:0007669"/>
    <property type="project" value="UniProtKB-KW"/>
</dbReference>
<evidence type="ECO:0000256" key="1">
    <source>
        <dbReference type="ARBA" id="ARBA00022553"/>
    </source>
</evidence>
<dbReference type="Proteomes" id="UP000033949">
    <property type="component" value="Unassembled WGS sequence"/>
</dbReference>
<evidence type="ECO:0000256" key="2">
    <source>
        <dbReference type="ARBA" id="ARBA00023012"/>
    </source>
</evidence>
<evidence type="ECO:0000259" key="4">
    <source>
        <dbReference type="PROSITE" id="PS50110"/>
    </source>
</evidence>
<dbReference type="SMART" id="SM00448">
    <property type="entry name" value="REC"/>
    <property type="match status" value="1"/>
</dbReference>
<dbReference type="CDD" id="cd17574">
    <property type="entry name" value="REC_OmpR"/>
    <property type="match status" value="1"/>
</dbReference>
<feature type="modified residue" description="4-aspartylphosphate" evidence="3">
    <location>
        <position position="64"/>
    </location>
</feature>
<dbReference type="Pfam" id="PF00072">
    <property type="entry name" value="Response_reg"/>
    <property type="match status" value="1"/>
</dbReference>